<dbReference type="Proteomes" id="UP000254945">
    <property type="component" value="Unassembled WGS sequence"/>
</dbReference>
<dbReference type="SUPFAM" id="SSF53474">
    <property type="entry name" value="alpha/beta-Hydrolases"/>
    <property type="match status" value="1"/>
</dbReference>
<keyword evidence="1 3" id="KW-0378">Hydrolase</keyword>
<dbReference type="EMBL" id="UGQQ01000002">
    <property type="protein sequence ID" value="SUA27435.1"/>
    <property type="molecule type" value="Genomic_DNA"/>
</dbReference>
<proteinExistence type="predicted"/>
<dbReference type="Pfam" id="PF07859">
    <property type="entry name" value="Abhydrolase_3"/>
    <property type="match status" value="1"/>
</dbReference>
<dbReference type="EC" id="3.1.1.3" evidence="3"/>
<evidence type="ECO:0000313" key="4">
    <source>
        <dbReference type="Proteomes" id="UP000254945"/>
    </source>
</evidence>
<protein>
    <submittedName>
        <fullName evidence="3">Lipase</fullName>
        <ecNumber evidence="3">3.1.1.3</ecNumber>
    </submittedName>
</protein>
<sequence length="329" mass="35282">MTQTAPVFGPAPTRPPYDPELLPGLAAIRAATPPLSDETLEQMREITMAAVPGREPVDLTAGGRVQVQELTMRSAEAELPIVVLSPAEGPGPWPLIYFIHGGGMVAGGRHLGLDDLLSHVVDGTAVVASLEYRRAPEYPDPTPVLDCYDGLRWCAENSGLLRIDPSHIIITGTSAGGGLAAGTALMARDEGFPQLSHQVLVCPMLDDRFETHSSRMLDDDGTWDRNGNLYGWTALLGERRGTADVSYYAAPARAQDLSSLPRTFIDVGSAEGFRDEAIIYATKLSEAGVSVDLHMWGGGFHGFENIAQAAVSQAASATRAEFFRRALER</sequence>
<dbReference type="InterPro" id="IPR029058">
    <property type="entry name" value="AB_hydrolase_fold"/>
</dbReference>
<dbReference type="InterPro" id="IPR050300">
    <property type="entry name" value="GDXG_lipolytic_enzyme"/>
</dbReference>
<dbReference type="Gene3D" id="3.40.50.1820">
    <property type="entry name" value="alpha/beta hydrolase"/>
    <property type="match status" value="1"/>
</dbReference>
<reference evidence="3 4" key="1">
    <citation type="submission" date="2018-06" db="EMBL/GenBank/DDBJ databases">
        <authorList>
            <consortium name="Pathogen Informatics"/>
            <person name="Doyle S."/>
        </authorList>
    </citation>
    <scope>NUCLEOTIDE SEQUENCE [LARGE SCALE GENOMIC DNA]</scope>
    <source>
        <strain evidence="3 4">NCTC4524</strain>
    </source>
</reference>
<dbReference type="AlphaFoldDB" id="A0A378W332"/>
<accession>A0A378W332</accession>
<feature type="domain" description="Alpha/beta hydrolase fold-3" evidence="2">
    <location>
        <begin position="97"/>
        <end position="304"/>
    </location>
</feature>
<name>A0A378W332_9MYCO</name>
<evidence type="ECO:0000256" key="1">
    <source>
        <dbReference type="ARBA" id="ARBA00022801"/>
    </source>
</evidence>
<dbReference type="PANTHER" id="PTHR48081">
    <property type="entry name" value="AB HYDROLASE SUPERFAMILY PROTEIN C4A8.06C"/>
    <property type="match status" value="1"/>
</dbReference>
<dbReference type="PANTHER" id="PTHR48081:SF8">
    <property type="entry name" value="ALPHA_BETA HYDROLASE FOLD-3 DOMAIN-CONTAINING PROTEIN-RELATED"/>
    <property type="match status" value="1"/>
</dbReference>
<evidence type="ECO:0000313" key="3">
    <source>
        <dbReference type="EMBL" id="SUA27435.1"/>
    </source>
</evidence>
<dbReference type="RefSeq" id="WP_036388924.1">
    <property type="nucleotide sequence ID" value="NZ_CP081000.1"/>
</dbReference>
<organism evidence="3 4">
    <name type="scientific">Mycolicibacterium senegalense</name>
    <dbReference type="NCBI Taxonomy" id="1796"/>
    <lineage>
        <taxon>Bacteria</taxon>
        <taxon>Bacillati</taxon>
        <taxon>Actinomycetota</taxon>
        <taxon>Actinomycetes</taxon>
        <taxon>Mycobacteriales</taxon>
        <taxon>Mycobacteriaceae</taxon>
        <taxon>Mycolicibacterium</taxon>
    </lineage>
</organism>
<evidence type="ECO:0000259" key="2">
    <source>
        <dbReference type="Pfam" id="PF07859"/>
    </source>
</evidence>
<gene>
    <name evidence="3" type="primary">lip2_6</name>
    <name evidence="3" type="ORF">NCTC4524_03406</name>
</gene>
<dbReference type="InterPro" id="IPR013094">
    <property type="entry name" value="AB_hydrolase_3"/>
</dbReference>
<dbReference type="GO" id="GO:0004806">
    <property type="term" value="F:triacylglycerol lipase activity"/>
    <property type="evidence" value="ECO:0007669"/>
    <property type="project" value="UniProtKB-EC"/>
</dbReference>